<evidence type="ECO:0000256" key="1">
    <source>
        <dbReference type="ARBA" id="ARBA00023002"/>
    </source>
</evidence>
<reference evidence="3 4" key="1">
    <citation type="submission" date="2011-11" db="EMBL/GenBank/DDBJ databases">
        <title>Whole genome shotgun sequence of Gordonia araii NBRC 100433.</title>
        <authorList>
            <person name="Yoshida Y."/>
            <person name="Hosoyama A."/>
            <person name="Tsuchikane K."/>
            <person name="Katsumata H."/>
            <person name="Yamazaki S."/>
            <person name="Fujita N."/>
        </authorList>
    </citation>
    <scope>NUCLEOTIDE SEQUENCE [LARGE SCALE GENOMIC DNA]</scope>
    <source>
        <strain evidence="3 4">NBRC 100433</strain>
    </source>
</reference>
<dbReference type="InterPro" id="IPR012349">
    <property type="entry name" value="Split_barrel_FMN-bd"/>
</dbReference>
<sequence>MTFTDAELAYLGTQRLGRLATQKPNGTLQNSPVGFKVNADGTIDIVGYNMSDSRKYRNVAENGRVALVVDDLASVKPWRVRCVEIRGRGEAVPGTGESGAIIRIHPERVISFGLTEDKEAHSLKVDARDV</sequence>
<dbReference type="PANTHER" id="PTHR35176:SF6">
    <property type="entry name" value="HEME OXYGENASE HI_0854-RELATED"/>
    <property type="match status" value="1"/>
</dbReference>
<comment type="caution">
    <text evidence="3">The sequence shown here is derived from an EMBL/GenBank/DDBJ whole genome shotgun (WGS) entry which is preliminary data.</text>
</comment>
<feature type="domain" description="Pyridoxamine 5'-phosphate oxidase N-terminal" evidence="2">
    <location>
        <begin position="4"/>
        <end position="98"/>
    </location>
</feature>
<dbReference type="Pfam" id="PF01243">
    <property type="entry name" value="PNPOx_N"/>
    <property type="match status" value="1"/>
</dbReference>
<dbReference type="OrthoDB" id="3693562at2"/>
<dbReference type="GO" id="GO:0005829">
    <property type="term" value="C:cytosol"/>
    <property type="evidence" value="ECO:0007669"/>
    <property type="project" value="TreeGrafter"/>
</dbReference>
<proteinExistence type="predicted"/>
<evidence type="ECO:0000313" key="3">
    <source>
        <dbReference type="EMBL" id="GAB11559.1"/>
    </source>
</evidence>
<dbReference type="GO" id="GO:0016627">
    <property type="term" value="F:oxidoreductase activity, acting on the CH-CH group of donors"/>
    <property type="evidence" value="ECO:0007669"/>
    <property type="project" value="TreeGrafter"/>
</dbReference>
<dbReference type="Gene3D" id="2.30.110.10">
    <property type="entry name" value="Electron Transport, Fmn-binding Protein, Chain A"/>
    <property type="match status" value="1"/>
</dbReference>
<dbReference type="AlphaFoldDB" id="G7H6T4"/>
<dbReference type="InterPro" id="IPR024031">
    <property type="entry name" value="MSMEG_5819/OxyR"/>
</dbReference>
<dbReference type="STRING" id="1073574.GOARA_078_00080"/>
<name>G7H6T4_9ACTN</name>
<dbReference type="GO" id="GO:0070967">
    <property type="term" value="F:coenzyme F420 binding"/>
    <property type="evidence" value="ECO:0007669"/>
    <property type="project" value="TreeGrafter"/>
</dbReference>
<keyword evidence="4" id="KW-1185">Reference proteome</keyword>
<dbReference type="InterPro" id="IPR052019">
    <property type="entry name" value="F420H2_bilvrd_red/Heme_oxyg"/>
</dbReference>
<dbReference type="SUPFAM" id="SSF50475">
    <property type="entry name" value="FMN-binding split barrel"/>
    <property type="match status" value="1"/>
</dbReference>
<evidence type="ECO:0000259" key="2">
    <source>
        <dbReference type="Pfam" id="PF01243"/>
    </source>
</evidence>
<dbReference type="EMBL" id="BAEE01000078">
    <property type="protein sequence ID" value="GAB11559.1"/>
    <property type="molecule type" value="Genomic_DNA"/>
</dbReference>
<dbReference type="PANTHER" id="PTHR35176">
    <property type="entry name" value="HEME OXYGENASE HI_0854-RELATED"/>
    <property type="match status" value="1"/>
</dbReference>
<protein>
    <recommendedName>
        <fullName evidence="2">Pyridoxamine 5'-phosphate oxidase N-terminal domain-containing protein</fullName>
    </recommendedName>
</protein>
<gene>
    <name evidence="3" type="ORF">GOARA_078_00080</name>
</gene>
<dbReference type="Proteomes" id="UP000035088">
    <property type="component" value="Unassembled WGS sequence"/>
</dbReference>
<dbReference type="InterPro" id="IPR011576">
    <property type="entry name" value="Pyridox_Oxase_N"/>
</dbReference>
<accession>G7H6T4</accession>
<organism evidence="3 4">
    <name type="scientific">Gordonia araii NBRC 100433</name>
    <dbReference type="NCBI Taxonomy" id="1073574"/>
    <lineage>
        <taxon>Bacteria</taxon>
        <taxon>Bacillati</taxon>
        <taxon>Actinomycetota</taxon>
        <taxon>Actinomycetes</taxon>
        <taxon>Mycobacteriales</taxon>
        <taxon>Gordoniaceae</taxon>
        <taxon>Gordonia</taxon>
    </lineage>
</organism>
<dbReference type="NCBIfam" id="TIGR04023">
    <property type="entry name" value="PPOX_MSMEG_5819"/>
    <property type="match status" value="1"/>
</dbReference>
<keyword evidence="1" id="KW-0560">Oxidoreductase</keyword>
<evidence type="ECO:0000313" key="4">
    <source>
        <dbReference type="Proteomes" id="UP000035088"/>
    </source>
</evidence>
<dbReference type="RefSeq" id="WP_007323634.1">
    <property type="nucleotide sequence ID" value="NZ_BAEE01000078.1"/>
</dbReference>